<dbReference type="OrthoDB" id="1413807at2759"/>
<dbReference type="EC" id="2.7.7.7" evidence="2"/>
<proteinExistence type="inferred from homology"/>
<gene>
    <name evidence="10" type="ORF">Cgig2_001258</name>
</gene>
<evidence type="ECO:0000256" key="4">
    <source>
        <dbReference type="ARBA" id="ARBA00022695"/>
    </source>
</evidence>
<dbReference type="SUPFAM" id="SSF56672">
    <property type="entry name" value="DNA/RNA polymerases"/>
    <property type="match status" value="1"/>
</dbReference>
<dbReference type="InterPro" id="IPR004868">
    <property type="entry name" value="DNA-dir_DNA_pol_B_mt/vir"/>
</dbReference>
<keyword evidence="6" id="KW-0239">DNA-directed DNA polymerase</keyword>
<dbReference type="GO" id="GO:0000166">
    <property type="term" value="F:nucleotide binding"/>
    <property type="evidence" value="ECO:0007669"/>
    <property type="project" value="InterPro"/>
</dbReference>
<sequence length="183" mass="21413">MKYYDEKNRPIHIPNKNEDNFLRCAYYSGHTDVYIPYGENLYYYNMNALCPFVMKEFPTPGGVQVCHRNLEDKDLNSLFGFIEAYVVCRKTIKRPFLPYHDKNKTIIFPTGEFIRVYYSDELKRRQRERMSNGWEDEGNRSRAALFVALFANSGQGETNQADGKKKRMGRGLCFTCLARASLK</sequence>
<evidence type="ECO:0000256" key="7">
    <source>
        <dbReference type="ARBA" id="ARBA00023125"/>
    </source>
</evidence>
<evidence type="ECO:0000256" key="5">
    <source>
        <dbReference type="ARBA" id="ARBA00022705"/>
    </source>
</evidence>
<keyword evidence="5" id="KW-0235">DNA replication</keyword>
<protein>
    <recommendedName>
        <fullName evidence="2">DNA-directed DNA polymerase</fullName>
        <ecNumber evidence="2">2.7.7.7</ecNumber>
    </recommendedName>
</protein>
<dbReference type="GO" id="GO:0003887">
    <property type="term" value="F:DNA-directed DNA polymerase activity"/>
    <property type="evidence" value="ECO:0007669"/>
    <property type="project" value="UniProtKB-KW"/>
</dbReference>
<comment type="catalytic activity">
    <reaction evidence="8">
        <text>DNA(n) + a 2'-deoxyribonucleoside 5'-triphosphate = DNA(n+1) + diphosphate</text>
        <dbReference type="Rhea" id="RHEA:22508"/>
        <dbReference type="Rhea" id="RHEA-COMP:17339"/>
        <dbReference type="Rhea" id="RHEA-COMP:17340"/>
        <dbReference type="ChEBI" id="CHEBI:33019"/>
        <dbReference type="ChEBI" id="CHEBI:61560"/>
        <dbReference type="ChEBI" id="CHEBI:173112"/>
        <dbReference type="EC" id="2.7.7.7"/>
    </reaction>
</comment>
<dbReference type="AlphaFoldDB" id="A0A9Q1GWW9"/>
<keyword evidence="4" id="KW-0548">Nucleotidyltransferase</keyword>
<keyword evidence="3" id="KW-0808">Transferase</keyword>
<dbReference type="InterPro" id="IPR043502">
    <property type="entry name" value="DNA/RNA_pol_sf"/>
</dbReference>
<organism evidence="10 11">
    <name type="scientific">Carnegiea gigantea</name>
    <dbReference type="NCBI Taxonomy" id="171969"/>
    <lineage>
        <taxon>Eukaryota</taxon>
        <taxon>Viridiplantae</taxon>
        <taxon>Streptophyta</taxon>
        <taxon>Embryophyta</taxon>
        <taxon>Tracheophyta</taxon>
        <taxon>Spermatophyta</taxon>
        <taxon>Magnoliopsida</taxon>
        <taxon>eudicotyledons</taxon>
        <taxon>Gunneridae</taxon>
        <taxon>Pentapetalae</taxon>
        <taxon>Caryophyllales</taxon>
        <taxon>Cactineae</taxon>
        <taxon>Cactaceae</taxon>
        <taxon>Cactoideae</taxon>
        <taxon>Echinocereeae</taxon>
        <taxon>Carnegiea</taxon>
    </lineage>
</organism>
<accession>A0A9Q1GWW9</accession>
<comment type="similarity">
    <text evidence="1">Belongs to the DNA polymerase type-B family.</text>
</comment>
<dbReference type="Proteomes" id="UP001153076">
    <property type="component" value="Unassembled WGS sequence"/>
</dbReference>
<evidence type="ECO:0000256" key="2">
    <source>
        <dbReference type="ARBA" id="ARBA00012417"/>
    </source>
</evidence>
<dbReference type="InterPro" id="IPR023211">
    <property type="entry name" value="DNA_pol_palm_dom_sf"/>
</dbReference>
<dbReference type="EMBL" id="JAKOGI010001214">
    <property type="protein sequence ID" value="KAJ8426942.1"/>
    <property type="molecule type" value="Genomic_DNA"/>
</dbReference>
<dbReference type="Gene3D" id="3.90.1600.10">
    <property type="entry name" value="Palm domain of DNA polymerase"/>
    <property type="match status" value="1"/>
</dbReference>
<keyword evidence="11" id="KW-1185">Reference proteome</keyword>
<evidence type="ECO:0000256" key="6">
    <source>
        <dbReference type="ARBA" id="ARBA00022932"/>
    </source>
</evidence>
<evidence type="ECO:0000313" key="11">
    <source>
        <dbReference type="Proteomes" id="UP001153076"/>
    </source>
</evidence>
<evidence type="ECO:0000256" key="8">
    <source>
        <dbReference type="ARBA" id="ARBA00049244"/>
    </source>
</evidence>
<keyword evidence="7" id="KW-0238">DNA-binding</keyword>
<name>A0A9Q1GWW9_9CARY</name>
<evidence type="ECO:0000256" key="1">
    <source>
        <dbReference type="ARBA" id="ARBA00005755"/>
    </source>
</evidence>
<dbReference type="PANTHER" id="PTHR33568:SF3">
    <property type="entry name" value="DNA-DIRECTED DNA POLYMERASE"/>
    <property type="match status" value="1"/>
</dbReference>
<feature type="domain" description="DNA-directed DNA polymerase family B mitochondria/virus" evidence="9">
    <location>
        <begin position="2"/>
        <end position="124"/>
    </location>
</feature>
<evidence type="ECO:0000313" key="10">
    <source>
        <dbReference type="EMBL" id="KAJ8426942.1"/>
    </source>
</evidence>
<dbReference type="GO" id="GO:0006260">
    <property type="term" value="P:DNA replication"/>
    <property type="evidence" value="ECO:0007669"/>
    <property type="project" value="UniProtKB-KW"/>
</dbReference>
<evidence type="ECO:0000256" key="3">
    <source>
        <dbReference type="ARBA" id="ARBA00022679"/>
    </source>
</evidence>
<dbReference type="PANTHER" id="PTHR33568">
    <property type="entry name" value="DNA POLYMERASE"/>
    <property type="match status" value="1"/>
</dbReference>
<dbReference type="Pfam" id="PF03175">
    <property type="entry name" value="DNA_pol_B_2"/>
    <property type="match status" value="1"/>
</dbReference>
<evidence type="ECO:0000259" key="9">
    <source>
        <dbReference type="Pfam" id="PF03175"/>
    </source>
</evidence>
<comment type="caution">
    <text evidence="10">The sequence shown here is derived from an EMBL/GenBank/DDBJ whole genome shotgun (WGS) entry which is preliminary data.</text>
</comment>
<reference evidence="10" key="1">
    <citation type="submission" date="2022-04" db="EMBL/GenBank/DDBJ databases">
        <title>Carnegiea gigantea Genome sequencing and assembly v2.</title>
        <authorList>
            <person name="Copetti D."/>
            <person name="Sanderson M.J."/>
            <person name="Burquez A."/>
            <person name="Wojciechowski M.F."/>
        </authorList>
    </citation>
    <scope>NUCLEOTIDE SEQUENCE</scope>
    <source>
        <strain evidence="10">SGP5-SGP5p</strain>
        <tissue evidence="10">Aerial part</tissue>
    </source>
</reference>
<dbReference type="GO" id="GO:0003677">
    <property type="term" value="F:DNA binding"/>
    <property type="evidence" value="ECO:0007669"/>
    <property type="project" value="UniProtKB-KW"/>
</dbReference>